<gene>
    <name evidence="9" type="ORF">SCA03_28920</name>
</gene>
<dbReference type="InterPro" id="IPR051329">
    <property type="entry name" value="NIR_SIR_4Fe-4S"/>
</dbReference>
<keyword evidence="6" id="KW-0411">Iron-sulfur</keyword>
<dbReference type="PANTHER" id="PTHR32439">
    <property type="entry name" value="FERREDOXIN--NITRITE REDUCTASE, CHLOROPLASTIC"/>
    <property type="match status" value="1"/>
</dbReference>
<dbReference type="InterPro" id="IPR045854">
    <property type="entry name" value="NO2/SO3_Rdtase_4Fe4S_sf"/>
</dbReference>
<reference evidence="9 10" key="1">
    <citation type="submission" date="2019-06" db="EMBL/GenBank/DDBJ databases">
        <title>Whole genome shotgun sequence of Streptomyces cacaoi subsp. cacaoi NBRC 12748.</title>
        <authorList>
            <person name="Hosoyama A."/>
            <person name="Uohara A."/>
            <person name="Ohji S."/>
            <person name="Ichikawa N."/>
        </authorList>
    </citation>
    <scope>NUCLEOTIDE SEQUENCE [LARGE SCALE GENOMIC DNA]</scope>
    <source>
        <strain evidence="9 10">NBRC 12748</strain>
    </source>
</reference>
<dbReference type="Gene3D" id="3.30.413.10">
    <property type="entry name" value="Sulfite Reductase Hemoprotein, domain 1"/>
    <property type="match status" value="2"/>
</dbReference>
<evidence type="ECO:0000313" key="9">
    <source>
        <dbReference type="EMBL" id="GEB50341.1"/>
    </source>
</evidence>
<proteinExistence type="predicted"/>
<evidence type="ECO:0000256" key="4">
    <source>
        <dbReference type="ARBA" id="ARBA00023002"/>
    </source>
</evidence>
<feature type="compositionally biased region" description="Pro residues" evidence="7">
    <location>
        <begin position="300"/>
        <end position="312"/>
    </location>
</feature>
<name>A0A4Y3QYL1_STRCI</name>
<dbReference type="InterPro" id="IPR005117">
    <property type="entry name" value="NiRdtase/SiRdtase_haem-b_fer"/>
</dbReference>
<dbReference type="InterPro" id="IPR036136">
    <property type="entry name" value="Nit/Sulf_reduc_fer-like_dom_sf"/>
</dbReference>
<keyword evidence="1" id="KW-0004">4Fe-4S</keyword>
<evidence type="ECO:0000256" key="1">
    <source>
        <dbReference type="ARBA" id="ARBA00022485"/>
    </source>
</evidence>
<keyword evidence="2" id="KW-0349">Heme</keyword>
<keyword evidence="10" id="KW-1185">Reference proteome</keyword>
<dbReference type="PANTHER" id="PTHR32439:SF9">
    <property type="entry name" value="BLR3264 PROTEIN"/>
    <property type="match status" value="1"/>
</dbReference>
<dbReference type="Proteomes" id="UP000319210">
    <property type="component" value="Unassembled WGS sequence"/>
</dbReference>
<feature type="region of interest" description="Disordered" evidence="7">
    <location>
        <begin position="1"/>
        <end position="30"/>
    </location>
</feature>
<organism evidence="9 10">
    <name type="scientific">Streptomyces cacaoi</name>
    <dbReference type="NCBI Taxonomy" id="1898"/>
    <lineage>
        <taxon>Bacteria</taxon>
        <taxon>Bacillati</taxon>
        <taxon>Actinomycetota</taxon>
        <taxon>Actinomycetes</taxon>
        <taxon>Kitasatosporales</taxon>
        <taxon>Streptomycetaceae</taxon>
        <taxon>Streptomyces</taxon>
    </lineage>
</organism>
<evidence type="ECO:0000259" key="8">
    <source>
        <dbReference type="Pfam" id="PF03460"/>
    </source>
</evidence>
<feature type="compositionally biased region" description="Low complexity" evidence="7">
    <location>
        <begin position="1"/>
        <end position="15"/>
    </location>
</feature>
<feature type="region of interest" description="Disordered" evidence="7">
    <location>
        <begin position="288"/>
        <end position="375"/>
    </location>
</feature>
<dbReference type="GO" id="GO:0016491">
    <property type="term" value="F:oxidoreductase activity"/>
    <property type="evidence" value="ECO:0007669"/>
    <property type="project" value="UniProtKB-KW"/>
</dbReference>
<dbReference type="GO" id="GO:0046872">
    <property type="term" value="F:metal ion binding"/>
    <property type="evidence" value="ECO:0007669"/>
    <property type="project" value="UniProtKB-KW"/>
</dbReference>
<keyword evidence="5" id="KW-0408">Iron</keyword>
<dbReference type="AlphaFoldDB" id="A0A4Y3QYL1"/>
<evidence type="ECO:0000313" key="10">
    <source>
        <dbReference type="Proteomes" id="UP000319210"/>
    </source>
</evidence>
<dbReference type="EMBL" id="BJMM01000012">
    <property type="protein sequence ID" value="GEB50341.1"/>
    <property type="molecule type" value="Genomic_DNA"/>
</dbReference>
<feature type="domain" description="Nitrite/Sulfite reductase ferredoxin-like" evidence="8">
    <location>
        <begin position="50"/>
        <end position="103"/>
    </location>
</feature>
<dbReference type="GO" id="GO:0051539">
    <property type="term" value="F:4 iron, 4 sulfur cluster binding"/>
    <property type="evidence" value="ECO:0007669"/>
    <property type="project" value="UniProtKB-KW"/>
</dbReference>
<evidence type="ECO:0000256" key="6">
    <source>
        <dbReference type="ARBA" id="ARBA00023014"/>
    </source>
</evidence>
<dbReference type="SUPFAM" id="SSF55124">
    <property type="entry name" value="Nitrite/Sulfite reductase N-terminal domain-like"/>
    <property type="match status" value="2"/>
</dbReference>
<evidence type="ECO:0000256" key="5">
    <source>
        <dbReference type="ARBA" id="ARBA00023004"/>
    </source>
</evidence>
<dbReference type="Gene3D" id="3.90.480.10">
    <property type="entry name" value="Sulfite Reductase Hemoprotein,Domain 2"/>
    <property type="match status" value="2"/>
</dbReference>
<accession>A0A4Y3QYL1</accession>
<dbReference type="Pfam" id="PF03460">
    <property type="entry name" value="NIR_SIR_ferr"/>
    <property type="match status" value="2"/>
</dbReference>
<protein>
    <recommendedName>
        <fullName evidence="8">Nitrite/Sulfite reductase ferredoxin-like domain-containing protein</fullName>
    </recommendedName>
</protein>
<sequence>MLAAMATPPTPAAHARQVAPTCDRTTGRARQRDDACPGALRLHAADDGALARVRIPGGVLDSGQARALADLAQRLGDGALHLTSRGNVQFRGLPADCGADLADALTTARLLPSAAHERVRNIVASPLSGLDGHGHRDIRPWLTELDRLLCADDAVRALSGRFLFALDDGRGDVAALGADVTLLASVPGAGPPGAGSGTRTAPGTPDVGLLRCGDAPHAVSVAAPDAPRAALLAATAFLEAAHEHGIRAWRVRDLPEGAREFTRRVVRRLTGAGLPVRADDVPVALPAGSARPDAAAPGTVPYPYPAPTPYPRSAPASDDLARPGTTADTQTGTSADVQRGAVTDAQAGTSADGPTAASADGPPQSPRTDKYLPEPPYEDASLVVLAPLGRASAAGFRLLADLADRAGGGELRVTPWRSVVVPRVPADQVATALAELRAAGLVTEPDSPWRGVSSCAGRPGCAKSLADVRGDAAATLRAPDGASAGVPHAAATPLEGTGVEAGHTALPVHWSGCERRCGRPTGDRVDVVAGPDGYRVTVVHGAGAAGDGTPEESPVSPAAPASLVSPGSPVPPVSPSDLAATVAAARVVAAAAGVRQTDE</sequence>
<feature type="region of interest" description="Disordered" evidence="7">
    <location>
        <begin position="542"/>
        <end position="574"/>
    </location>
</feature>
<dbReference type="SUPFAM" id="SSF56014">
    <property type="entry name" value="Nitrite and sulphite reductase 4Fe-4S domain-like"/>
    <property type="match status" value="2"/>
</dbReference>
<feature type="compositionally biased region" description="Low complexity" evidence="7">
    <location>
        <begin position="553"/>
        <end position="567"/>
    </location>
</feature>
<evidence type="ECO:0000256" key="2">
    <source>
        <dbReference type="ARBA" id="ARBA00022617"/>
    </source>
</evidence>
<evidence type="ECO:0000256" key="3">
    <source>
        <dbReference type="ARBA" id="ARBA00022723"/>
    </source>
</evidence>
<comment type="caution">
    <text evidence="9">The sequence shown here is derived from an EMBL/GenBank/DDBJ whole genome shotgun (WGS) entry which is preliminary data.</text>
</comment>
<keyword evidence="3" id="KW-0479">Metal-binding</keyword>
<feature type="compositionally biased region" description="Polar residues" evidence="7">
    <location>
        <begin position="326"/>
        <end position="336"/>
    </location>
</feature>
<keyword evidence="4" id="KW-0560">Oxidoreductase</keyword>
<evidence type="ECO:0000256" key="7">
    <source>
        <dbReference type="SAM" id="MobiDB-lite"/>
    </source>
</evidence>
<feature type="domain" description="Nitrite/Sulfite reductase ferredoxin-like" evidence="8">
    <location>
        <begin position="381"/>
        <end position="439"/>
    </location>
</feature>